<keyword evidence="5" id="KW-1185">Reference proteome</keyword>
<dbReference type="InterPro" id="IPR000742">
    <property type="entry name" value="EGF"/>
</dbReference>
<evidence type="ECO:0000313" key="4">
    <source>
        <dbReference type="EMBL" id="KRX01011.1"/>
    </source>
</evidence>
<feature type="compositionally biased region" description="Polar residues" evidence="2">
    <location>
        <begin position="2240"/>
        <end position="2252"/>
    </location>
</feature>
<protein>
    <submittedName>
        <fullName evidence="4">Insulin-like growth factor binding protein, N-terminal</fullName>
    </submittedName>
</protein>
<feature type="compositionally biased region" description="Polar residues" evidence="2">
    <location>
        <begin position="993"/>
        <end position="1017"/>
    </location>
</feature>
<feature type="compositionally biased region" description="Polar residues" evidence="2">
    <location>
        <begin position="1362"/>
        <end position="1372"/>
    </location>
</feature>
<dbReference type="SMART" id="SM00181">
    <property type="entry name" value="EGF"/>
    <property type="match status" value="6"/>
</dbReference>
<feature type="compositionally biased region" description="Polar residues" evidence="2">
    <location>
        <begin position="1390"/>
        <end position="1410"/>
    </location>
</feature>
<feature type="compositionally biased region" description="Basic and acidic residues" evidence="2">
    <location>
        <begin position="1429"/>
        <end position="1442"/>
    </location>
</feature>
<evidence type="ECO:0000256" key="2">
    <source>
        <dbReference type="SAM" id="MobiDB-lite"/>
    </source>
</evidence>
<dbReference type="EMBL" id="LDAU01000180">
    <property type="protein sequence ID" value="KRX01011.1"/>
    <property type="molecule type" value="Genomic_DNA"/>
</dbReference>
<feature type="domain" description="EGF-like" evidence="3">
    <location>
        <begin position="311"/>
        <end position="362"/>
    </location>
</feature>
<dbReference type="InterPro" id="IPR009030">
    <property type="entry name" value="Growth_fac_rcpt_cys_sf"/>
</dbReference>
<feature type="domain" description="EGF-like" evidence="3">
    <location>
        <begin position="690"/>
        <end position="739"/>
    </location>
</feature>
<comment type="caution">
    <text evidence="4">The sequence shown here is derived from an EMBL/GenBank/DDBJ whole genome shotgun (WGS) entry which is preliminary data.</text>
</comment>
<feature type="region of interest" description="Disordered" evidence="2">
    <location>
        <begin position="1388"/>
        <end position="1453"/>
    </location>
</feature>
<feature type="compositionally biased region" description="Low complexity" evidence="2">
    <location>
        <begin position="1035"/>
        <end position="1052"/>
    </location>
</feature>
<sequence length="2288" mass="260963">MAVYNVSTFLEYTAPIQVITTDLSQIPEIKMVDYDNQKIIISYMEETSYFNYNQYLLFYEFDIYGNQIGSQYQISNSYSEDKNTKNNHKLQKILDPSITAYQFLIAFIDKDQELQVSMYDELNTEVCQYNENLATDDTNRQLSVAQNGNLAYVTFSSINEDSSFYYRISGYTFNLNTCLAEDQNDESISFTPYEFLDLETIKPNQISSSVSEGDTGCTKFYGFNYVLYENLQYNLYQMIYTIEEETTNTNKRCQFGCPGQCFGCVGQTYAERSLRDLDGSIVCQCIDGYYDDLNDFPLDTTCKMCDGQCETCEDTSSNCILCQGQNRNVAPDCACLDGYYHDGEFYYSSSDGSIISSSANCQTCLSKCETCNNGTDCTACKDTNKILPNCNDCKIGYGYYIGICIYCTGKNMEIVNDDCQCQKGYYQDGEAYYQSGELTFDCLPCLSNCDTCSDGASCDTCLDLTRALPDCTLCDEAQNYYKFNEYCVPCNKSNQILDSSIPQNCICEDGYYINGSTASFQCSQCEDTCIKCENSTACTECPYINQNKSDICRTCTDTDKTYPLCLCYDNQYYDTLTSTCIDCNQKCASCETGNADKCTKCVGNNREASNCNCADGYIPDDGTGGLKIDDCVKCSTLNCIKCDEFDVCLEYSVCPKNDQYVPLCLDPPECLDGQYLKVVSEILSQFSCEECEDYCKTCEDSSDNCKKCVGEQRIGSSCNCPDGFIPFNDNSDDKSQDCEPCADGCTKCDRNNNCLDEIQSSFGWIWYLVIGLGLLSAVLTCCLIYACKRRQERIQQKKLKQLEADAQAEKEEYLQEQQGINLKDKNQIKQKKQQQNAEKTPIESDILGNDDTNMDGLSAPISRDQMVNKRVLDKSQKQKSKDFITSTNGFSSRPLKSNRQDDSQFEQPQDSAIYNDRDDFMLSSMDNQQLFISRNNSLKKKNQVMPLDLTKIESSRNLISQTQINNDNNQNNAQNSQKDILENKSHIVDIQNKSKSNDQQGNHKQNKQSTQYMNNQGQQSQKSIDIIQDDDDDSNYSNQKNQFNKQKANSQSDFLIDENDNYNSIKHINTYNMVSEQLLDTENNLSQQIVIDNNQQNNLHQDNKEFQNNQDTKHNDQSQTNQILIKSSQDEQNLKQKQVNEQTPNNEINDNDDDEIQINPYDPSSGAYDPDDINDPYHPKNPKNPFGHNFDSDTPCNDITNRESPYHIENPKNPYGKNYQGFNEQYQNNYFQVQNKKVNNENQQQSKQQKNGINDELQQKDDQIDLINSEEDNEQQQSENSNKILNQDVFDTFGGDQKLENQQKQKIALKNKQDQKQKNNNKKNISQNENTNNYEKSLSLNSQLDKQNMDQDKQDDKRDMNSPDQSLISPKEQNTDQFFQSQQDYFDPYAQNSNFKPKPRQSQSKFNIQPKQDIRQFDDLVISNSKSQNQEKNKKNKNDSKLSENNFSKNKKNYIKSSQKQLTVQEIQALENQEIGYGPDGLKYGLTEDGDYFEFGPKGEYFLIDPDIKQPIINDDGTIQGLDGHKYKQENGYGPNGEIYGKENGKLFEYGPNEEKYKLDPITFKKQLNQNNKYVGINGEEYPQQPGFGPNNEKYGMQNGKKFEYGPNGEKFMLDKNDQPIISQSGKYVGTDGKEYNQPIFGFGPMKEKYGVTKNGQKFEYGKNGEKFKVDLKTGRAIVLPNGKRLGLDGKQYDFSGPYGPSGEAFGNTKNGEIFEYGPSGEKYKLGINKQKLIIPIGKVKGIQGQEYDQRGNGPDGKRYGKNKKGELFEYGPNGEKYKLDPISGFPIILPNLKIQGIEGEQYEQKYGYGPAGRRYGKKKDGSRFEYGPDGEKYEVDEYGQPIILKNEKILGIDGQNFSQRGGYGPEGKIFGYGPNGEKFEYGPNEEKYLLDPVTGRVIVSEQGKIKGLNSSNEYDITEGNQNHTIKKKVEFNLQQKEKLDMPNSSYNKNMKPGKSLLKKNSYFSLSQIPEFNSVQDLDQNLRNNKIITNNQNKSQQQQEEKSQANKLKLTQRNFRGSLDNIEDENESEAESSQNNEQNKDFQNSMYEIRSNNFLAFNSGKRDKRYESCMDTDNRRLSLSRKSRSSASKMGDSGFLKQYLNSGHKNFAKANKVWNTTYKQSLDESKQQTSQPQNQFIPRGRQSISNIISSFDLDNSQQVFRPRKTQVNMSGSKKANFIPNLNLQSLQLQSSQQFQPASKQSSLMADIKGFDSFSDNSLIQQNLLQSPLKSKRFNQDNDKNNPQSPIKQNNNYYVRGSKSLGNKQKIDIKNRSTSLKQIDNQYTLKRKN</sequence>
<feature type="region of interest" description="Disordered" evidence="2">
    <location>
        <begin position="1130"/>
        <end position="1221"/>
    </location>
</feature>
<feature type="region of interest" description="Disordered" evidence="2">
    <location>
        <begin position="1990"/>
        <end position="2015"/>
    </location>
</feature>
<accession>A0A0V0QFL8</accession>
<reference evidence="4 5" key="1">
    <citation type="journal article" date="2015" name="Sci. Rep.">
        <title>Genome of the facultative scuticociliatosis pathogen Pseudocohnilembus persalinus provides insight into its virulence through horizontal gene transfer.</title>
        <authorList>
            <person name="Xiong J."/>
            <person name="Wang G."/>
            <person name="Cheng J."/>
            <person name="Tian M."/>
            <person name="Pan X."/>
            <person name="Warren A."/>
            <person name="Jiang C."/>
            <person name="Yuan D."/>
            <person name="Miao W."/>
        </authorList>
    </citation>
    <scope>NUCLEOTIDE SEQUENCE [LARGE SCALE GENOMIC DNA]</scope>
    <source>
        <strain evidence="4">36N120E</strain>
    </source>
</reference>
<feature type="region of interest" description="Disordered" evidence="2">
    <location>
        <begin position="1347"/>
        <end position="1374"/>
    </location>
</feature>
<feature type="region of interest" description="Disordered" evidence="2">
    <location>
        <begin position="1239"/>
        <end position="1258"/>
    </location>
</feature>
<evidence type="ECO:0000256" key="1">
    <source>
        <dbReference type="SAM" id="Coils"/>
    </source>
</evidence>
<feature type="compositionally biased region" description="Low complexity" evidence="2">
    <location>
        <begin position="1239"/>
        <end position="1251"/>
    </location>
</feature>
<feature type="domain" description="EGF-like" evidence="3">
    <location>
        <begin position="252"/>
        <end position="303"/>
    </location>
</feature>
<feature type="compositionally biased region" description="Basic and acidic residues" evidence="2">
    <location>
        <begin position="866"/>
        <end position="882"/>
    </location>
</feature>
<feature type="compositionally biased region" description="Basic and acidic residues" evidence="2">
    <location>
        <begin position="1347"/>
        <end position="1361"/>
    </location>
</feature>
<dbReference type="Proteomes" id="UP000054937">
    <property type="component" value="Unassembled WGS sequence"/>
</dbReference>
<dbReference type="PANTHER" id="PTHR15332">
    <property type="entry name" value="PROPROTEIN CONVERTASE SUBTILISIN_KEXIN TYPE 5-LIKE"/>
    <property type="match status" value="1"/>
</dbReference>
<feature type="coiled-coil region" evidence="1">
    <location>
        <begin position="792"/>
        <end position="819"/>
    </location>
</feature>
<feature type="compositionally biased region" description="Low complexity" evidence="2">
    <location>
        <begin position="1322"/>
        <end position="1333"/>
    </location>
</feature>
<feature type="domain" description="EGF-like" evidence="3">
    <location>
        <begin position="444"/>
        <end position="472"/>
    </location>
</feature>
<gene>
    <name evidence="4" type="ORF">PPERSA_09617</name>
</gene>
<feature type="compositionally biased region" description="Polar residues" evidence="2">
    <location>
        <begin position="1135"/>
        <end position="1144"/>
    </location>
</feature>
<dbReference type="OrthoDB" id="19903at2759"/>
<feature type="region of interest" description="Disordered" evidence="2">
    <location>
        <begin position="825"/>
        <end position="907"/>
    </location>
</feature>
<dbReference type="PANTHER" id="PTHR15332:SF175">
    <property type="entry name" value="PROPROTEIN CONVERTASE SUBTILISIN_KEXIN TYPE 5-LIKE"/>
    <property type="match status" value="1"/>
</dbReference>
<dbReference type="InterPro" id="IPR006212">
    <property type="entry name" value="Furin_repeat"/>
</dbReference>
<feature type="compositionally biased region" description="Polar residues" evidence="2">
    <location>
        <begin position="883"/>
        <end position="897"/>
    </location>
</feature>
<feature type="domain" description="EGF-like" evidence="3">
    <location>
        <begin position="589"/>
        <end position="632"/>
    </location>
</feature>
<feature type="compositionally biased region" description="Basic and acidic residues" evidence="2">
    <location>
        <begin position="1200"/>
        <end position="1210"/>
    </location>
</feature>
<dbReference type="SMART" id="SM00261">
    <property type="entry name" value="FU"/>
    <property type="match status" value="6"/>
</dbReference>
<feature type="domain" description="EGF-like" evidence="3">
    <location>
        <begin position="363"/>
        <end position="405"/>
    </location>
</feature>
<evidence type="ECO:0000259" key="3">
    <source>
        <dbReference type="SMART" id="SM00181"/>
    </source>
</evidence>
<proteinExistence type="predicted"/>
<evidence type="ECO:0000313" key="5">
    <source>
        <dbReference type="Proteomes" id="UP000054937"/>
    </source>
</evidence>
<feature type="region of interest" description="Disordered" evidence="2">
    <location>
        <begin position="2230"/>
        <end position="2262"/>
    </location>
</feature>
<dbReference type="SUPFAM" id="SSF57184">
    <property type="entry name" value="Growth factor receptor domain"/>
    <property type="match status" value="4"/>
</dbReference>
<organism evidence="4 5">
    <name type="scientific">Pseudocohnilembus persalinus</name>
    <name type="common">Ciliate</name>
    <dbReference type="NCBI Taxonomy" id="266149"/>
    <lineage>
        <taxon>Eukaryota</taxon>
        <taxon>Sar</taxon>
        <taxon>Alveolata</taxon>
        <taxon>Ciliophora</taxon>
        <taxon>Intramacronucleata</taxon>
        <taxon>Oligohymenophorea</taxon>
        <taxon>Scuticociliatia</taxon>
        <taxon>Philasterida</taxon>
        <taxon>Pseudocohnilembidae</taxon>
        <taxon>Pseudocohnilembus</taxon>
    </lineage>
</organism>
<feature type="region of interest" description="Disordered" evidence="2">
    <location>
        <begin position="993"/>
        <end position="1052"/>
    </location>
</feature>
<name>A0A0V0QFL8_PSEPJ</name>
<keyword evidence="1" id="KW-0175">Coiled coil</keyword>
<feature type="region of interest" description="Disordered" evidence="2">
    <location>
        <begin position="1309"/>
        <end position="1333"/>
    </location>
</feature>
<dbReference type="InParanoid" id="A0A0V0QFL8"/>